<dbReference type="RefSeq" id="WP_279369211.1">
    <property type="nucleotide sequence ID" value="NZ_JAMWFV010000191.1"/>
</dbReference>
<feature type="region of interest" description="Disordered" evidence="1">
    <location>
        <begin position="1"/>
        <end position="23"/>
    </location>
</feature>
<proteinExistence type="predicted"/>
<dbReference type="EMBL" id="JAMWFV010000191">
    <property type="protein sequence ID" value="MDG6146418.1"/>
    <property type="molecule type" value="Genomic_DNA"/>
</dbReference>
<feature type="non-terminal residue" evidence="2">
    <location>
        <position position="1"/>
    </location>
</feature>
<keyword evidence="3" id="KW-1185">Reference proteome</keyword>
<dbReference type="Proteomes" id="UP001153199">
    <property type="component" value="Unassembled WGS sequence"/>
</dbReference>
<comment type="caution">
    <text evidence="2">The sequence shown here is derived from an EMBL/GenBank/DDBJ whole genome shotgun (WGS) entry which is preliminary data.</text>
</comment>
<evidence type="ECO:0000313" key="3">
    <source>
        <dbReference type="Proteomes" id="UP001153199"/>
    </source>
</evidence>
<name>A0A9X4P2Y1_9LACT</name>
<protein>
    <submittedName>
        <fullName evidence="2">Uncharacterized protein</fullName>
    </submittedName>
</protein>
<evidence type="ECO:0000256" key="1">
    <source>
        <dbReference type="SAM" id="MobiDB-lite"/>
    </source>
</evidence>
<sequence length="76" mass="8690">NEISSKKDMNFSFAAGNNNEGKSFLKQNEQNQDKYTPYITNTNSSNNNINMNNKIQHLYQNIINCEINISSSDNLN</sequence>
<feature type="non-terminal residue" evidence="2">
    <location>
        <position position="76"/>
    </location>
</feature>
<gene>
    <name evidence="2" type="ORF">NF717_12310</name>
</gene>
<evidence type="ECO:0000313" key="2">
    <source>
        <dbReference type="EMBL" id="MDG6146418.1"/>
    </source>
</evidence>
<dbReference type="AlphaFoldDB" id="A0A9X4P2Y1"/>
<reference evidence="2" key="1">
    <citation type="submission" date="2022-06" db="EMBL/GenBank/DDBJ databases">
        <title>Lactococcus from bovine mastitis in China.</title>
        <authorList>
            <person name="Lin Y."/>
            <person name="Han B."/>
        </authorList>
    </citation>
    <scope>NUCLEOTIDE SEQUENCE</scope>
    <source>
        <strain evidence="2">Ningxia-I-26</strain>
    </source>
</reference>
<accession>A0A9X4P2Y1</accession>
<organism evidence="2 3">
    <name type="scientific">Lactococcus formosensis</name>
    <dbReference type="NCBI Taxonomy" id="1281486"/>
    <lineage>
        <taxon>Bacteria</taxon>
        <taxon>Bacillati</taxon>
        <taxon>Bacillota</taxon>
        <taxon>Bacilli</taxon>
        <taxon>Lactobacillales</taxon>
        <taxon>Streptococcaceae</taxon>
        <taxon>Lactococcus</taxon>
    </lineage>
</organism>